<organism evidence="1 2">
    <name type="scientific">[Ruminococcus] torques ATCC 27756</name>
    <dbReference type="NCBI Taxonomy" id="411460"/>
    <lineage>
        <taxon>Bacteria</taxon>
        <taxon>Bacillati</taxon>
        <taxon>Bacillota</taxon>
        <taxon>Clostridia</taxon>
        <taxon>Lachnospirales</taxon>
        <taxon>Lachnospiraceae</taxon>
        <taxon>Mediterraneibacter</taxon>
    </lineage>
</organism>
<dbReference type="AlphaFoldDB" id="A5KPL2"/>
<evidence type="ECO:0000313" key="1">
    <source>
        <dbReference type="EMBL" id="EDK23688.1"/>
    </source>
</evidence>
<sequence>MAENPSVLKYLIKNTAVALVFSSPKIWICHNLETKTAR</sequence>
<reference evidence="1 2" key="2">
    <citation type="submission" date="2007-04" db="EMBL/GenBank/DDBJ databases">
        <title>Draft genome sequence of Ruminococcus torques (ATCC 27756).</title>
        <authorList>
            <person name="Sudarsanam P."/>
            <person name="Ley R."/>
            <person name="Guruge J."/>
            <person name="Turnbaugh P.J."/>
            <person name="Mahowald M."/>
            <person name="Liep D."/>
            <person name="Gordon J."/>
        </authorList>
    </citation>
    <scope>NUCLEOTIDE SEQUENCE [LARGE SCALE GENOMIC DNA]</scope>
    <source>
        <strain evidence="1 2">ATCC 27756</strain>
    </source>
</reference>
<accession>A5KPL2</accession>
<protein>
    <submittedName>
        <fullName evidence="1">Uncharacterized protein</fullName>
    </submittedName>
</protein>
<dbReference type="EMBL" id="AAVP02000012">
    <property type="protein sequence ID" value="EDK23688.1"/>
    <property type="molecule type" value="Genomic_DNA"/>
</dbReference>
<gene>
    <name evidence="1" type="ORF">RUMTOR_02196</name>
</gene>
<name>A5KPL2_9FIRM</name>
<proteinExistence type="predicted"/>
<comment type="caution">
    <text evidence="1">The sequence shown here is derived from an EMBL/GenBank/DDBJ whole genome shotgun (WGS) entry which is preliminary data.</text>
</comment>
<dbReference type="Proteomes" id="UP000003577">
    <property type="component" value="Unassembled WGS sequence"/>
</dbReference>
<reference evidence="1 2" key="1">
    <citation type="submission" date="2007-03" db="EMBL/GenBank/DDBJ databases">
        <authorList>
            <person name="Fulton L."/>
            <person name="Clifton S."/>
            <person name="Fulton B."/>
            <person name="Xu J."/>
            <person name="Minx P."/>
            <person name="Pepin K.H."/>
            <person name="Johnson M."/>
            <person name="Thiruvilangam P."/>
            <person name="Bhonagiri V."/>
            <person name="Nash W.E."/>
            <person name="Mardis E.R."/>
            <person name="Wilson R.K."/>
        </authorList>
    </citation>
    <scope>NUCLEOTIDE SEQUENCE [LARGE SCALE GENOMIC DNA]</scope>
    <source>
        <strain evidence="1 2">ATCC 27756</strain>
    </source>
</reference>
<evidence type="ECO:0000313" key="2">
    <source>
        <dbReference type="Proteomes" id="UP000003577"/>
    </source>
</evidence>
<dbReference type="PaxDb" id="411460-RUMTOR_02196"/>
<dbReference type="HOGENOM" id="CLU_3332580_0_0_9"/>